<reference evidence="2 3" key="1">
    <citation type="submission" date="2015-01" db="EMBL/GenBank/DDBJ databases">
        <title>Draft genome of Vibrio mytili type strain CAIM 528.</title>
        <authorList>
            <person name="Gonzalez-Castillo A."/>
            <person name="Gomez-Gil B."/>
            <person name="Enciso-Ibarra J."/>
        </authorList>
    </citation>
    <scope>NUCLEOTIDE SEQUENCE [LARGE SCALE GENOMIC DNA]</scope>
    <source>
        <strain evidence="2 3">CAIM 528</strain>
    </source>
</reference>
<dbReference type="EMBL" id="JXOK01000063">
    <property type="protein sequence ID" value="KIN09904.1"/>
    <property type="molecule type" value="Genomic_DNA"/>
</dbReference>
<dbReference type="Proteomes" id="UP000031977">
    <property type="component" value="Unassembled WGS sequence"/>
</dbReference>
<dbReference type="AlphaFoldDB" id="A0A0C3DEV5"/>
<dbReference type="InterPro" id="IPR027802">
    <property type="entry name" value="Multi-ubiquitin_dom"/>
</dbReference>
<evidence type="ECO:0000313" key="3">
    <source>
        <dbReference type="Proteomes" id="UP000031977"/>
    </source>
</evidence>
<keyword evidence="3" id="KW-1185">Reference proteome</keyword>
<name>A0A0C3DEV5_9VIBR</name>
<feature type="domain" description="Multi-ubiquitin" evidence="1">
    <location>
        <begin position="11"/>
        <end position="79"/>
    </location>
</feature>
<sequence length="82" mass="8931">MSIHKEDKPTNIIINGRPKKIEGGSVSYTEVVELAYPGESSSGIVFTVTYMGPQMPDGTLTEGQSVEIRNGVKFNVNKTNRS</sequence>
<organism evidence="2 3">
    <name type="scientific">Vibrio mytili</name>
    <dbReference type="NCBI Taxonomy" id="50718"/>
    <lineage>
        <taxon>Bacteria</taxon>
        <taxon>Pseudomonadati</taxon>
        <taxon>Pseudomonadota</taxon>
        <taxon>Gammaproteobacteria</taxon>
        <taxon>Vibrionales</taxon>
        <taxon>Vibrionaceae</taxon>
        <taxon>Vibrio</taxon>
    </lineage>
</organism>
<comment type="caution">
    <text evidence="2">The sequence shown here is derived from an EMBL/GenBank/DDBJ whole genome shotgun (WGS) entry which is preliminary data.</text>
</comment>
<protein>
    <recommendedName>
        <fullName evidence="1">Multi-ubiquitin domain-containing protein</fullName>
    </recommendedName>
</protein>
<evidence type="ECO:0000259" key="1">
    <source>
        <dbReference type="Pfam" id="PF14452"/>
    </source>
</evidence>
<proteinExistence type="predicted"/>
<accession>A0A0C3DEV5</accession>
<dbReference type="RefSeq" id="WP_041156455.1">
    <property type="nucleotide sequence ID" value="NZ_CBCRVP010000006.1"/>
</dbReference>
<gene>
    <name evidence="2" type="ORF">SU60_16280</name>
</gene>
<evidence type="ECO:0000313" key="2">
    <source>
        <dbReference type="EMBL" id="KIN09904.1"/>
    </source>
</evidence>
<dbReference type="Pfam" id="PF14452">
    <property type="entry name" value="Multi_ubiq"/>
    <property type="match status" value="1"/>
</dbReference>